<dbReference type="InterPro" id="IPR043917">
    <property type="entry name" value="DUF5753"/>
</dbReference>
<dbReference type="AlphaFoldDB" id="A0A8J3B8G5"/>
<name>A0A8J3B8G5_9ACTN</name>
<evidence type="ECO:0000259" key="1">
    <source>
        <dbReference type="Pfam" id="PF19054"/>
    </source>
</evidence>
<proteinExistence type="predicted"/>
<dbReference type="Pfam" id="PF19054">
    <property type="entry name" value="DUF5753"/>
    <property type="match status" value="1"/>
</dbReference>
<evidence type="ECO:0000313" key="3">
    <source>
        <dbReference type="Proteomes" id="UP000649739"/>
    </source>
</evidence>
<reference evidence="2" key="1">
    <citation type="journal article" date="2014" name="Int. J. Syst. Evol. Microbiol.">
        <title>Complete genome sequence of Corynebacterium casei LMG S-19264T (=DSM 44701T), isolated from a smear-ripened cheese.</title>
        <authorList>
            <consortium name="US DOE Joint Genome Institute (JGI-PGF)"/>
            <person name="Walter F."/>
            <person name="Albersmeier A."/>
            <person name="Kalinowski J."/>
            <person name="Ruckert C."/>
        </authorList>
    </citation>
    <scope>NUCLEOTIDE SEQUENCE</scope>
    <source>
        <strain evidence="2">JCM 3090</strain>
    </source>
</reference>
<reference evidence="2" key="2">
    <citation type="submission" date="2020-09" db="EMBL/GenBank/DDBJ databases">
        <authorList>
            <person name="Sun Q."/>
            <person name="Ohkuma M."/>
        </authorList>
    </citation>
    <scope>NUCLEOTIDE SEQUENCE</scope>
    <source>
        <strain evidence="2">JCM 3090</strain>
    </source>
</reference>
<accession>A0A8J3B8G5</accession>
<evidence type="ECO:0000313" key="2">
    <source>
        <dbReference type="EMBL" id="GGJ86794.1"/>
    </source>
</evidence>
<dbReference type="Proteomes" id="UP000649739">
    <property type="component" value="Unassembled WGS sequence"/>
</dbReference>
<sequence>MNILPGPFRTPEYMRAAMSFWRDLLGAPDDLTEAVAARQRRAALTLGTGKRVVAVVAESALRSATATTQRTRHSSPTCW</sequence>
<comment type="caution">
    <text evidence="2">The sequence shown here is derived from an EMBL/GenBank/DDBJ whole genome shotgun (WGS) entry which is preliminary data.</text>
</comment>
<keyword evidence="3" id="KW-1185">Reference proteome</keyword>
<dbReference type="EMBL" id="BMQB01000002">
    <property type="protein sequence ID" value="GGJ86794.1"/>
    <property type="molecule type" value="Genomic_DNA"/>
</dbReference>
<gene>
    <name evidence="2" type="ORF">GCM10010123_15490</name>
</gene>
<protein>
    <recommendedName>
        <fullName evidence="1">DUF5753 domain-containing protein</fullName>
    </recommendedName>
</protein>
<organism evidence="2 3">
    <name type="scientific">Pilimelia anulata</name>
    <dbReference type="NCBI Taxonomy" id="53371"/>
    <lineage>
        <taxon>Bacteria</taxon>
        <taxon>Bacillati</taxon>
        <taxon>Actinomycetota</taxon>
        <taxon>Actinomycetes</taxon>
        <taxon>Micromonosporales</taxon>
        <taxon>Micromonosporaceae</taxon>
        <taxon>Pilimelia</taxon>
    </lineage>
</organism>
<feature type="domain" description="DUF5753" evidence="1">
    <location>
        <begin position="2"/>
        <end position="66"/>
    </location>
</feature>